<proteinExistence type="predicted"/>
<dbReference type="SMART" id="SM00873">
    <property type="entry name" value="B3_4"/>
    <property type="match status" value="1"/>
</dbReference>
<comment type="caution">
    <text evidence="2">The sequence shown here is derived from an EMBL/GenBank/DDBJ whole genome shotgun (WGS) entry which is preliminary data.</text>
</comment>
<organism evidence="2 3">
    <name type="scientific">Dactylosporangium darangshiense</name>
    <dbReference type="NCBI Taxonomy" id="579108"/>
    <lineage>
        <taxon>Bacteria</taxon>
        <taxon>Bacillati</taxon>
        <taxon>Actinomycetota</taxon>
        <taxon>Actinomycetes</taxon>
        <taxon>Micromonosporales</taxon>
        <taxon>Micromonosporaceae</taxon>
        <taxon>Dactylosporangium</taxon>
    </lineage>
</organism>
<dbReference type="Gene3D" id="3.50.40.10">
    <property type="entry name" value="Phenylalanyl-trna Synthetase, Chain B, domain 3"/>
    <property type="match status" value="1"/>
</dbReference>
<dbReference type="SUPFAM" id="SSF56037">
    <property type="entry name" value="PheT/TilS domain"/>
    <property type="match status" value="1"/>
</dbReference>
<dbReference type="Pfam" id="PF03483">
    <property type="entry name" value="B3_4"/>
    <property type="match status" value="1"/>
</dbReference>
<dbReference type="PANTHER" id="PTHR39209:SF2">
    <property type="entry name" value="CYTOPLASMIC PROTEIN"/>
    <property type="match status" value="1"/>
</dbReference>
<reference evidence="3" key="1">
    <citation type="journal article" date="2019" name="Int. J. Syst. Evol. Microbiol.">
        <title>The Global Catalogue of Microorganisms (GCM) 10K type strain sequencing project: providing services to taxonomists for standard genome sequencing and annotation.</title>
        <authorList>
            <consortium name="The Broad Institute Genomics Platform"/>
            <consortium name="The Broad Institute Genome Sequencing Center for Infectious Disease"/>
            <person name="Wu L."/>
            <person name="Ma J."/>
        </authorList>
    </citation>
    <scope>NUCLEOTIDE SEQUENCE [LARGE SCALE GENOMIC DNA]</scope>
    <source>
        <strain evidence="3">JCM 17441</strain>
    </source>
</reference>
<keyword evidence="3" id="KW-1185">Reference proteome</keyword>
<protein>
    <submittedName>
        <fullName evidence="2">Phenylalanine--tRNA ligase beta subunit-related protein</fullName>
    </submittedName>
</protein>
<dbReference type="Proteomes" id="UP001500620">
    <property type="component" value="Unassembled WGS sequence"/>
</dbReference>
<dbReference type="InterPro" id="IPR020825">
    <property type="entry name" value="Phe-tRNA_synthase-like_B3/B4"/>
</dbReference>
<accession>A0ABP8DC13</accession>
<dbReference type="GO" id="GO:0016874">
    <property type="term" value="F:ligase activity"/>
    <property type="evidence" value="ECO:0007669"/>
    <property type="project" value="UniProtKB-KW"/>
</dbReference>
<feature type="domain" description="B3/B4 tRNA-binding" evidence="1">
    <location>
        <begin position="78"/>
        <end position="232"/>
    </location>
</feature>
<keyword evidence="2" id="KW-0436">Ligase</keyword>
<dbReference type="EMBL" id="BAABAT010000012">
    <property type="protein sequence ID" value="GAA4252107.1"/>
    <property type="molecule type" value="Genomic_DNA"/>
</dbReference>
<dbReference type="InterPro" id="IPR005146">
    <property type="entry name" value="B3/B4_tRNA-bd"/>
</dbReference>
<evidence type="ECO:0000313" key="2">
    <source>
        <dbReference type="EMBL" id="GAA4252107.1"/>
    </source>
</evidence>
<name>A0ABP8DC13_9ACTN</name>
<dbReference type="PANTHER" id="PTHR39209">
    <property type="match status" value="1"/>
</dbReference>
<sequence length="251" mass="27125">MARREWTFRGAGARRDAGRVRFRHRDEIWRDFPDLVPAVLFLDGITPDADVSRSVAVHTATALDRLGRGGESGMPEIQAWRRAFAAQGIRPTQYRCASESLLRRLRREGALPALHPLVDVCNAISVAYAVPVAAIDIDRVSGGLEVGYASGTETYVTFAGDVEHPDPREVIFADAGGYAHARRWTNRQSGRSAIRTGTTRALIVAEGLHETAGADVAKLLDALAEALREAWGVAPATAILTADRPAFDTAG</sequence>
<gene>
    <name evidence="2" type="ORF">GCM10022255_047320</name>
</gene>
<evidence type="ECO:0000313" key="3">
    <source>
        <dbReference type="Proteomes" id="UP001500620"/>
    </source>
</evidence>
<evidence type="ECO:0000259" key="1">
    <source>
        <dbReference type="SMART" id="SM00873"/>
    </source>
</evidence>